<evidence type="ECO:0000259" key="1">
    <source>
        <dbReference type="Pfam" id="PF12697"/>
    </source>
</evidence>
<dbReference type="RefSeq" id="WP_169346760.1">
    <property type="nucleotide sequence ID" value="NZ_JABBJJ010000099.1"/>
</dbReference>
<dbReference type="SUPFAM" id="SSF53474">
    <property type="entry name" value="alpha/beta-Hydrolases"/>
    <property type="match status" value="1"/>
</dbReference>
<organism evidence="2 3">
    <name type="scientific">Pyxidicoccus fallax</name>
    <dbReference type="NCBI Taxonomy" id="394095"/>
    <lineage>
        <taxon>Bacteria</taxon>
        <taxon>Pseudomonadati</taxon>
        <taxon>Myxococcota</taxon>
        <taxon>Myxococcia</taxon>
        <taxon>Myxococcales</taxon>
        <taxon>Cystobacterineae</taxon>
        <taxon>Myxococcaceae</taxon>
        <taxon>Pyxidicoccus</taxon>
    </lineage>
</organism>
<keyword evidence="2" id="KW-0378">Hydrolase</keyword>
<dbReference type="PANTHER" id="PTHR43689:SF8">
    <property type="entry name" value="ALPHA_BETA-HYDROLASES SUPERFAMILY PROTEIN"/>
    <property type="match status" value="1"/>
</dbReference>
<dbReference type="Pfam" id="PF12697">
    <property type="entry name" value="Abhydrolase_6"/>
    <property type="match status" value="1"/>
</dbReference>
<dbReference type="AlphaFoldDB" id="A0A848LID8"/>
<dbReference type="Proteomes" id="UP000518300">
    <property type="component" value="Unassembled WGS sequence"/>
</dbReference>
<sequence length="108" mass="12065">LGYELMAVPGGRDAGTRAFNTLVPVVGPLFHRRERLAEVKAPVLLVWGEKEDTLPLSLAEEAARRFPQARLVRVDAGHSPHQEHPERVLPELKTFLDEGLTPREEPRG</sequence>
<dbReference type="EMBL" id="JABBJJ010000099">
    <property type="protein sequence ID" value="NMO17480.1"/>
    <property type="molecule type" value="Genomic_DNA"/>
</dbReference>
<dbReference type="Gene3D" id="3.40.50.1820">
    <property type="entry name" value="alpha/beta hydrolase"/>
    <property type="match status" value="1"/>
</dbReference>
<dbReference type="GO" id="GO:0016787">
    <property type="term" value="F:hydrolase activity"/>
    <property type="evidence" value="ECO:0007669"/>
    <property type="project" value="UniProtKB-KW"/>
</dbReference>
<proteinExistence type="predicted"/>
<dbReference type="InterPro" id="IPR029058">
    <property type="entry name" value="AB_hydrolase_fold"/>
</dbReference>
<dbReference type="PANTHER" id="PTHR43689">
    <property type="entry name" value="HYDROLASE"/>
    <property type="match status" value="1"/>
</dbReference>
<accession>A0A848LID8</accession>
<keyword evidence="3" id="KW-1185">Reference proteome</keyword>
<gene>
    <name evidence="2" type="ORF">HG543_21825</name>
</gene>
<feature type="domain" description="AB hydrolase-1" evidence="1">
    <location>
        <begin position="16"/>
        <end position="89"/>
    </location>
</feature>
<evidence type="ECO:0000313" key="2">
    <source>
        <dbReference type="EMBL" id="NMO17480.1"/>
    </source>
</evidence>
<protein>
    <submittedName>
        <fullName evidence="2">Alpha/beta hydrolase</fullName>
    </submittedName>
</protein>
<reference evidence="2 3" key="1">
    <citation type="submission" date="2020-04" db="EMBL/GenBank/DDBJ databases">
        <title>Draft genome of Pyxidicoccus fallax type strain.</title>
        <authorList>
            <person name="Whitworth D.E."/>
        </authorList>
    </citation>
    <scope>NUCLEOTIDE SEQUENCE [LARGE SCALE GENOMIC DNA]</scope>
    <source>
        <strain evidence="2 3">DSM 14698</strain>
    </source>
</reference>
<dbReference type="InterPro" id="IPR000073">
    <property type="entry name" value="AB_hydrolase_1"/>
</dbReference>
<evidence type="ECO:0000313" key="3">
    <source>
        <dbReference type="Proteomes" id="UP000518300"/>
    </source>
</evidence>
<comment type="caution">
    <text evidence="2">The sequence shown here is derived from an EMBL/GenBank/DDBJ whole genome shotgun (WGS) entry which is preliminary data.</text>
</comment>
<name>A0A848LID8_9BACT</name>
<feature type="non-terminal residue" evidence="2">
    <location>
        <position position="1"/>
    </location>
</feature>